<dbReference type="InterPro" id="IPR032710">
    <property type="entry name" value="NTF2-like_dom_sf"/>
</dbReference>
<gene>
    <name evidence="2" type="ordered locus">Tmz1t_0743</name>
</gene>
<reference evidence="2 3" key="2">
    <citation type="journal article" date="2012" name="Stand. Genomic Sci.">
        <title>Complete genome sequence of Thauera aminoaromatica strain MZ1T.</title>
        <authorList>
            <person name="Jiang K."/>
            <person name="Sanseverino J."/>
            <person name="Chauhan A."/>
            <person name="Lucas S."/>
            <person name="Copeland A."/>
            <person name="Lapidus A."/>
            <person name="Del Rio T.G."/>
            <person name="Dalin E."/>
            <person name="Tice H."/>
            <person name="Bruce D."/>
            <person name="Goodwin L."/>
            <person name="Pitluck S."/>
            <person name="Sims D."/>
            <person name="Brettin T."/>
            <person name="Detter J.C."/>
            <person name="Han C."/>
            <person name="Chang Y.J."/>
            <person name="Larimer F."/>
            <person name="Land M."/>
            <person name="Hauser L."/>
            <person name="Kyrpides N.C."/>
            <person name="Mikhailova N."/>
            <person name="Moser S."/>
            <person name="Jegier P."/>
            <person name="Close D."/>
            <person name="Debruyn J.M."/>
            <person name="Wang Y."/>
            <person name="Layton A.C."/>
            <person name="Allen M.S."/>
            <person name="Sayler G.S."/>
        </authorList>
    </citation>
    <scope>NUCLEOTIDE SEQUENCE [LARGE SCALE GENOMIC DNA]</scope>
    <source>
        <strain evidence="2 3">MZ1T</strain>
    </source>
</reference>
<keyword evidence="3" id="KW-1185">Reference proteome</keyword>
<evidence type="ECO:0000259" key="1">
    <source>
        <dbReference type="Pfam" id="PF12680"/>
    </source>
</evidence>
<dbReference type="AlphaFoldDB" id="C4ZJ01"/>
<dbReference type="KEGG" id="tmz:Tmz1t_0743"/>
<reference evidence="3" key="1">
    <citation type="submission" date="2009-05" db="EMBL/GenBank/DDBJ databases">
        <title>Complete sequence of chromosome of Thauera sp. MZ1T.</title>
        <authorList>
            <consortium name="US DOE Joint Genome Institute"/>
            <person name="Lucas S."/>
            <person name="Copeland A."/>
            <person name="Lapidus A."/>
            <person name="Glavina del Rio T."/>
            <person name="Dalin E."/>
            <person name="Tice H."/>
            <person name="Bruce D."/>
            <person name="Goodwin L."/>
            <person name="Pitluck S."/>
            <person name="Sims D."/>
            <person name="Brettin T."/>
            <person name="Detter J.C."/>
            <person name="Han C."/>
            <person name="Larimer F."/>
            <person name="Land M."/>
            <person name="Hauser L."/>
            <person name="Kyrpides N."/>
            <person name="Mikhailova N."/>
            <person name="Sayler G.S."/>
        </authorList>
    </citation>
    <scope>NUCLEOTIDE SEQUENCE [LARGE SCALE GENOMIC DNA]</scope>
    <source>
        <strain evidence="3">MZ1T</strain>
    </source>
</reference>
<dbReference type="eggNOG" id="ENOG5030905">
    <property type="taxonomic scope" value="Bacteria"/>
</dbReference>
<dbReference type="OrthoDB" id="8526151at2"/>
<organism evidence="2 3">
    <name type="scientific">Thauera aminoaromatica</name>
    <dbReference type="NCBI Taxonomy" id="164330"/>
    <lineage>
        <taxon>Bacteria</taxon>
        <taxon>Pseudomonadati</taxon>
        <taxon>Pseudomonadota</taxon>
        <taxon>Betaproteobacteria</taxon>
        <taxon>Rhodocyclales</taxon>
        <taxon>Zoogloeaceae</taxon>
        <taxon>Thauera</taxon>
    </lineage>
</organism>
<dbReference type="EMBL" id="CP001281">
    <property type="protein sequence ID" value="ACK53514.1"/>
    <property type="molecule type" value="Genomic_DNA"/>
</dbReference>
<protein>
    <recommendedName>
        <fullName evidence="1">SnoaL-like domain-containing protein</fullName>
    </recommendedName>
</protein>
<dbReference type="HOGENOM" id="CLU_1824333_0_0_4"/>
<evidence type="ECO:0000313" key="2">
    <source>
        <dbReference type="EMBL" id="ACK53514.1"/>
    </source>
</evidence>
<dbReference type="Pfam" id="PF12680">
    <property type="entry name" value="SnoaL_2"/>
    <property type="match status" value="1"/>
</dbReference>
<dbReference type="InterPro" id="IPR037401">
    <property type="entry name" value="SnoaL-like"/>
</dbReference>
<dbReference type="Proteomes" id="UP000002186">
    <property type="component" value="Chromosome"/>
</dbReference>
<name>C4ZJ01_THASP</name>
<proteinExistence type="predicted"/>
<dbReference type="RefSeq" id="WP_012584613.1">
    <property type="nucleotide sequence ID" value="NC_011662.2"/>
</dbReference>
<feature type="domain" description="SnoaL-like" evidence="1">
    <location>
        <begin position="10"/>
        <end position="84"/>
    </location>
</feature>
<dbReference type="SUPFAM" id="SSF54427">
    <property type="entry name" value="NTF2-like"/>
    <property type="match status" value="1"/>
</dbReference>
<evidence type="ECO:0000313" key="3">
    <source>
        <dbReference type="Proteomes" id="UP000002186"/>
    </source>
</evidence>
<accession>C4ZJ01</accession>
<sequence>MDIEQFMQGYKKAWEERDEAQFCALFAEDGEYHNTPFAVQRGHAQLAAYWQRVKLQEDVQVRYEILATSPAGGIAHWHVTYQVASEELFRIWAQSTGTNLVARKPGDPLPRMVLDGVLKAEFGSGVCTRCAIWWHSMPEPV</sequence>
<dbReference type="Gene3D" id="3.10.450.50">
    <property type="match status" value="1"/>
</dbReference>